<evidence type="ECO:0000256" key="4">
    <source>
        <dbReference type="ARBA" id="ARBA00023002"/>
    </source>
</evidence>
<dbReference type="Proteomes" id="UP000835052">
    <property type="component" value="Unassembled WGS sequence"/>
</dbReference>
<dbReference type="PANTHER" id="PTHR42940:SF3">
    <property type="entry name" value="ALCOHOL DEHYDROGENASE 1-RELATED"/>
    <property type="match status" value="1"/>
</dbReference>
<gene>
    <name evidence="7" type="ORF">CAUJ_LOCUS13360</name>
</gene>
<reference evidence="7" key="1">
    <citation type="submission" date="2020-10" db="EMBL/GenBank/DDBJ databases">
        <authorList>
            <person name="Kikuchi T."/>
        </authorList>
    </citation>
    <scope>NUCLEOTIDE SEQUENCE</scope>
    <source>
        <strain evidence="7">NKZ352</strain>
    </source>
</reference>
<accession>A0A8S1HTF1</accession>
<dbReference type="SUPFAM" id="SSF50129">
    <property type="entry name" value="GroES-like"/>
    <property type="match status" value="1"/>
</dbReference>
<evidence type="ECO:0000256" key="3">
    <source>
        <dbReference type="ARBA" id="ARBA00022833"/>
    </source>
</evidence>
<sequence length="138" mass="15258">MLATLNCSGSRVGISCHCLFKNQAAFNFARFLASIPTTQRALYFEKYNGPLEVKKIPVPKPAEDELLVRIRYSGICHTDLHVWLGDLKAYSKEKLVGGHEGAGEVVKVGSKVAGWKNGDLAGIKVFFSRFYSSFRISS</sequence>
<dbReference type="InterPro" id="IPR002328">
    <property type="entry name" value="ADH_Zn_CS"/>
</dbReference>
<proteinExistence type="predicted"/>
<keyword evidence="5" id="KW-0520">NAD</keyword>
<dbReference type="GO" id="GO:0008270">
    <property type="term" value="F:zinc ion binding"/>
    <property type="evidence" value="ECO:0007669"/>
    <property type="project" value="InterPro"/>
</dbReference>
<protein>
    <recommendedName>
        <fullName evidence="6">Alcohol dehydrogenase-like N-terminal domain-containing protein</fullName>
    </recommendedName>
</protein>
<evidence type="ECO:0000313" key="7">
    <source>
        <dbReference type="EMBL" id="CAD6197451.1"/>
    </source>
</evidence>
<keyword evidence="4" id="KW-0560">Oxidoreductase</keyword>
<evidence type="ECO:0000313" key="8">
    <source>
        <dbReference type="Proteomes" id="UP000835052"/>
    </source>
</evidence>
<keyword evidence="8" id="KW-1185">Reference proteome</keyword>
<evidence type="ECO:0000256" key="1">
    <source>
        <dbReference type="ARBA" id="ARBA00001947"/>
    </source>
</evidence>
<evidence type="ECO:0000259" key="6">
    <source>
        <dbReference type="Pfam" id="PF08240"/>
    </source>
</evidence>
<comment type="caution">
    <text evidence="7">The sequence shown here is derived from an EMBL/GenBank/DDBJ whole genome shotgun (WGS) entry which is preliminary data.</text>
</comment>
<dbReference type="InterPro" id="IPR011032">
    <property type="entry name" value="GroES-like_sf"/>
</dbReference>
<dbReference type="AlphaFoldDB" id="A0A8S1HTF1"/>
<dbReference type="InterPro" id="IPR013154">
    <property type="entry name" value="ADH-like_N"/>
</dbReference>
<dbReference type="Gene3D" id="3.90.180.10">
    <property type="entry name" value="Medium-chain alcohol dehydrogenases, catalytic domain"/>
    <property type="match status" value="1"/>
</dbReference>
<feature type="domain" description="Alcohol dehydrogenase-like N-terminal" evidence="6">
    <location>
        <begin position="63"/>
        <end position="124"/>
    </location>
</feature>
<evidence type="ECO:0000256" key="2">
    <source>
        <dbReference type="ARBA" id="ARBA00022723"/>
    </source>
</evidence>
<dbReference type="PANTHER" id="PTHR42940">
    <property type="entry name" value="ALCOHOL DEHYDROGENASE 1-RELATED"/>
    <property type="match status" value="1"/>
</dbReference>
<dbReference type="GO" id="GO:0004022">
    <property type="term" value="F:alcohol dehydrogenase (NAD+) activity"/>
    <property type="evidence" value="ECO:0007669"/>
    <property type="project" value="TreeGrafter"/>
</dbReference>
<keyword evidence="3" id="KW-0862">Zinc</keyword>
<evidence type="ECO:0000256" key="5">
    <source>
        <dbReference type="ARBA" id="ARBA00023027"/>
    </source>
</evidence>
<dbReference type="PROSITE" id="PS00059">
    <property type="entry name" value="ADH_ZINC"/>
    <property type="match status" value="1"/>
</dbReference>
<comment type="cofactor">
    <cofactor evidence="1">
        <name>Zn(2+)</name>
        <dbReference type="ChEBI" id="CHEBI:29105"/>
    </cofactor>
</comment>
<dbReference type="OrthoDB" id="1879366at2759"/>
<name>A0A8S1HTF1_9PELO</name>
<organism evidence="7 8">
    <name type="scientific">Caenorhabditis auriculariae</name>
    <dbReference type="NCBI Taxonomy" id="2777116"/>
    <lineage>
        <taxon>Eukaryota</taxon>
        <taxon>Metazoa</taxon>
        <taxon>Ecdysozoa</taxon>
        <taxon>Nematoda</taxon>
        <taxon>Chromadorea</taxon>
        <taxon>Rhabditida</taxon>
        <taxon>Rhabditina</taxon>
        <taxon>Rhabditomorpha</taxon>
        <taxon>Rhabditoidea</taxon>
        <taxon>Rhabditidae</taxon>
        <taxon>Peloderinae</taxon>
        <taxon>Caenorhabditis</taxon>
    </lineage>
</organism>
<keyword evidence="2" id="KW-0479">Metal-binding</keyword>
<dbReference type="EMBL" id="CAJGYM010000095">
    <property type="protein sequence ID" value="CAD6197451.1"/>
    <property type="molecule type" value="Genomic_DNA"/>
</dbReference>
<dbReference type="Pfam" id="PF08240">
    <property type="entry name" value="ADH_N"/>
    <property type="match status" value="1"/>
</dbReference>
<dbReference type="GO" id="GO:0005737">
    <property type="term" value="C:cytoplasm"/>
    <property type="evidence" value="ECO:0007669"/>
    <property type="project" value="TreeGrafter"/>
</dbReference>